<evidence type="ECO:0000313" key="1">
    <source>
        <dbReference type="EMBL" id="VDK17572.1"/>
    </source>
</evidence>
<dbReference type="WBParaSite" id="ASIM_0000039801-mRNA-1">
    <property type="protein sequence ID" value="ASIM_0000039801-mRNA-1"/>
    <property type="gene ID" value="ASIM_0000039801"/>
</dbReference>
<name>A0A0M3IYR9_ANISI</name>
<protein>
    <submittedName>
        <fullName evidence="3">CdiA_C domain-containing protein</fullName>
    </submittedName>
</protein>
<reference evidence="1 2" key="2">
    <citation type="submission" date="2018-11" db="EMBL/GenBank/DDBJ databases">
        <authorList>
            <consortium name="Pathogen Informatics"/>
        </authorList>
    </citation>
    <scope>NUCLEOTIDE SEQUENCE [LARGE SCALE GENOMIC DNA]</scope>
</reference>
<evidence type="ECO:0000313" key="3">
    <source>
        <dbReference type="WBParaSite" id="ASIM_0000039801-mRNA-1"/>
    </source>
</evidence>
<gene>
    <name evidence="1" type="ORF">ASIM_LOCUS302</name>
</gene>
<organism evidence="3">
    <name type="scientific">Anisakis simplex</name>
    <name type="common">Herring worm</name>
    <dbReference type="NCBI Taxonomy" id="6269"/>
    <lineage>
        <taxon>Eukaryota</taxon>
        <taxon>Metazoa</taxon>
        <taxon>Ecdysozoa</taxon>
        <taxon>Nematoda</taxon>
        <taxon>Chromadorea</taxon>
        <taxon>Rhabditida</taxon>
        <taxon>Spirurina</taxon>
        <taxon>Ascaridomorpha</taxon>
        <taxon>Ascaridoidea</taxon>
        <taxon>Anisakidae</taxon>
        <taxon>Anisakis</taxon>
        <taxon>Anisakis simplex complex</taxon>
    </lineage>
</organism>
<reference evidence="3" key="1">
    <citation type="submission" date="2017-02" db="UniProtKB">
        <authorList>
            <consortium name="WormBaseParasite"/>
        </authorList>
    </citation>
    <scope>IDENTIFICATION</scope>
</reference>
<evidence type="ECO:0000313" key="2">
    <source>
        <dbReference type="Proteomes" id="UP000267096"/>
    </source>
</evidence>
<keyword evidence="2" id="KW-1185">Reference proteome</keyword>
<dbReference type="AlphaFoldDB" id="A0A0M3IYR9"/>
<proteinExistence type="predicted"/>
<accession>A0A0M3IYR9</accession>
<dbReference type="OrthoDB" id="5785192at2759"/>
<dbReference type="Proteomes" id="UP000267096">
    <property type="component" value="Unassembled WGS sequence"/>
</dbReference>
<sequence length="102" mass="11217">MSCPSVDGCTPSDPLLKTFGFRAKRQLTIEQIRAALAANPDLQRQIRLINHVGSADDSNGELQQQLIALGGDHIVKKRLVVVNSEDQLRYYVRTGDIPDATS</sequence>
<dbReference type="EMBL" id="UYRR01000152">
    <property type="protein sequence ID" value="VDK17572.1"/>
    <property type="molecule type" value="Genomic_DNA"/>
</dbReference>